<dbReference type="AlphaFoldDB" id="A0A5C5XAA5"/>
<feature type="region of interest" description="Disordered" evidence="1">
    <location>
        <begin position="235"/>
        <end position="267"/>
    </location>
</feature>
<reference evidence="2 3" key="1">
    <citation type="submission" date="2019-02" db="EMBL/GenBank/DDBJ databases">
        <title>Deep-cultivation of Planctomycetes and their phenomic and genomic characterization uncovers novel biology.</title>
        <authorList>
            <person name="Wiegand S."/>
            <person name="Jogler M."/>
            <person name="Boedeker C."/>
            <person name="Pinto D."/>
            <person name="Vollmers J."/>
            <person name="Rivas-Marin E."/>
            <person name="Kohn T."/>
            <person name="Peeters S.H."/>
            <person name="Heuer A."/>
            <person name="Rast P."/>
            <person name="Oberbeckmann S."/>
            <person name="Bunk B."/>
            <person name="Jeske O."/>
            <person name="Meyerdierks A."/>
            <person name="Storesund J.E."/>
            <person name="Kallscheuer N."/>
            <person name="Luecker S."/>
            <person name="Lage O.M."/>
            <person name="Pohl T."/>
            <person name="Merkel B.J."/>
            <person name="Hornburger P."/>
            <person name="Mueller R.-W."/>
            <person name="Bruemmer F."/>
            <person name="Labrenz M."/>
            <person name="Spormann A.M."/>
            <person name="Op Den Camp H."/>
            <person name="Overmann J."/>
            <person name="Amann R."/>
            <person name="Jetten M.S.M."/>
            <person name="Mascher T."/>
            <person name="Medema M.H."/>
            <person name="Devos D.P."/>
            <person name="Kaster A.-K."/>
            <person name="Ovreas L."/>
            <person name="Rohde M."/>
            <person name="Galperin M.Y."/>
            <person name="Jogler C."/>
        </authorList>
    </citation>
    <scope>NUCLEOTIDE SEQUENCE [LARGE SCALE GENOMIC DNA]</scope>
    <source>
        <strain evidence="2 3">KOR42</strain>
    </source>
</reference>
<evidence type="ECO:0000313" key="2">
    <source>
        <dbReference type="EMBL" id="TWT58792.1"/>
    </source>
</evidence>
<dbReference type="EMBL" id="SIHI01000001">
    <property type="protein sequence ID" value="TWT58792.1"/>
    <property type="molecule type" value="Genomic_DNA"/>
</dbReference>
<evidence type="ECO:0000313" key="3">
    <source>
        <dbReference type="Proteomes" id="UP000317243"/>
    </source>
</evidence>
<dbReference type="InterPro" id="IPR010869">
    <property type="entry name" value="DUF1501"/>
</dbReference>
<organism evidence="2 3">
    <name type="scientific">Thalassoglobus neptunius</name>
    <dbReference type="NCBI Taxonomy" id="1938619"/>
    <lineage>
        <taxon>Bacteria</taxon>
        <taxon>Pseudomonadati</taxon>
        <taxon>Planctomycetota</taxon>
        <taxon>Planctomycetia</taxon>
        <taxon>Planctomycetales</taxon>
        <taxon>Planctomycetaceae</taxon>
        <taxon>Thalassoglobus</taxon>
    </lineage>
</organism>
<accession>A0A5C5XAA5</accession>
<feature type="region of interest" description="Disordered" evidence="1">
    <location>
        <begin position="69"/>
        <end position="93"/>
    </location>
</feature>
<comment type="caution">
    <text evidence="2">The sequence shown here is derived from an EMBL/GenBank/DDBJ whole genome shotgun (WGS) entry which is preliminary data.</text>
</comment>
<sequence length="477" mass="52157">MSNPQRLKPQSNLPDLDHRARLVRGIHLFFFRFQLLNYRNCRVLSPISKFSTALLAVWKNETCVVEGSRHIPAPDGRNRVSHKSSGQPSNPVSRRNFLAVGGVSIATASLRDSFGGKRSQPHAVIQIIQNGGASHLDTLDPKPDAAREIRGPSRAISTEIPGVHFAESFPELARRANELVVLRSLHHDLAPIHETGLQLLRSGDHARRGQHPLDLGIALSQLLRPNGTTPLAVRISETDITPKTSVKQDDSPTPNNEATSSEPPVTLSLPTLKDIHQRGFAFEDSSSQNAARTKRAYGETHFGELLWTAARLVEAGVRYVEVHTFENLEGQLTWDAHGCRKTSPATVFTYRDELGPRFDRAVGGLIDDLKETGLWNQTLVVSAGEMGRTPRINETAGRDHWPHVFSGFLAGGGLKGGQVIGASDATGESIINDPIPLNHLPGLICNYFGIDESESLELPGFRTWSPPPMESSLTASC</sequence>
<protein>
    <recommendedName>
        <fullName evidence="4">DUF1501 domain-containing protein</fullName>
    </recommendedName>
</protein>
<dbReference type="PANTHER" id="PTHR43737">
    <property type="entry name" value="BLL7424 PROTEIN"/>
    <property type="match status" value="1"/>
</dbReference>
<feature type="compositionally biased region" description="Polar residues" evidence="1">
    <location>
        <begin position="238"/>
        <end position="263"/>
    </location>
</feature>
<dbReference type="Pfam" id="PF07394">
    <property type="entry name" value="DUF1501"/>
    <property type="match status" value="2"/>
</dbReference>
<evidence type="ECO:0008006" key="4">
    <source>
        <dbReference type="Google" id="ProtNLM"/>
    </source>
</evidence>
<proteinExistence type="predicted"/>
<dbReference type="InterPro" id="IPR017850">
    <property type="entry name" value="Alkaline_phosphatase_core_sf"/>
</dbReference>
<name>A0A5C5XAA5_9PLAN</name>
<dbReference type="Proteomes" id="UP000317243">
    <property type="component" value="Unassembled WGS sequence"/>
</dbReference>
<evidence type="ECO:0000256" key="1">
    <source>
        <dbReference type="SAM" id="MobiDB-lite"/>
    </source>
</evidence>
<gene>
    <name evidence="2" type="ORF">KOR42_21780</name>
</gene>
<keyword evidence="3" id="KW-1185">Reference proteome</keyword>
<feature type="compositionally biased region" description="Polar residues" evidence="1">
    <location>
        <begin position="83"/>
        <end position="93"/>
    </location>
</feature>
<dbReference type="SUPFAM" id="SSF53649">
    <property type="entry name" value="Alkaline phosphatase-like"/>
    <property type="match status" value="1"/>
</dbReference>
<dbReference type="PANTHER" id="PTHR43737:SF1">
    <property type="entry name" value="DUF1501 DOMAIN-CONTAINING PROTEIN"/>
    <property type="match status" value="1"/>
</dbReference>